<dbReference type="InterPro" id="IPR010263">
    <property type="entry name" value="T6SS_TssK"/>
</dbReference>
<gene>
    <name evidence="2" type="primary">tssK</name>
    <name evidence="2" type="ORF">EYF70_10940</name>
    <name evidence="1" type="ORF">GCM10007387_18870</name>
</gene>
<dbReference type="OrthoDB" id="9775333at2"/>
<dbReference type="EMBL" id="CP036401">
    <property type="protein sequence ID" value="QBI01300.1"/>
    <property type="molecule type" value="Genomic_DNA"/>
</dbReference>
<evidence type="ECO:0000313" key="4">
    <source>
        <dbReference type="Proteomes" id="UP000628442"/>
    </source>
</evidence>
<sequence length="461" mass="50823">MSWESKVIWSEGMFLQPQHFQQHDRYLERLIEARARPTLPYGWGFTRLELDETALALGKVALASASGLFPDGTPFDFPFTHPAPAPLDIPADARDQPVVLAVPLCRRGGRESDYHAARHNGANHGTNHNTTADGLARFSVGIVEVDDSTAQGAVPIEVGQLQLRLLLGKDATDAYACLGAVRVTERRADNALQLDRQYIAPALALQASGTLSSYCDEVHGLLHQRGNELGTQLGQPGRGGVAEIADFLLLQTVNRYQPLFAHLRQVPALHPERLFAAMLGLAGDLATFSRADRRPPAYPEYRHDDLRYSFTPLMADLRASLSMVLQRSAIAIELQDRKYGVRLAVLPDRGLLKSASFVLAVNAQMPSETLRTRFPSHVKIGPVERIRDLVNLALPGIALRSMPVAPRQIPYHAGFNYFELERSGELWGQLEHSGGLAMHIAGDFPGLELEFWGIWEGKGRS</sequence>
<protein>
    <submittedName>
        <fullName evidence="2">Type VI secretion system baseplate subunit TssK</fullName>
    </submittedName>
    <submittedName>
        <fullName evidence="1">Type VI secretion system-associated protein</fullName>
    </submittedName>
</protein>
<dbReference type="EMBL" id="BMWV01000003">
    <property type="protein sequence ID" value="GGY36754.1"/>
    <property type="molecule type" value="Genomic_DNA"/>
</dbReference>
<evidence type="ECO:0000313" key="1">
    <source>
        <dbReference type="EMBL" id="GGY36754.1"/>
    </source>
</evidence>
<evidence type="ECO:0000313" key="2">
    <source>
        <dbReference type="EMBL" id="QBI01300.1"/>
    </source>
</evidence>
<dbReference type="PANTHER" id="PTHR35566:SF1">
    <property type="entry name" value="TYPE VI SECRETION SYSTEM BASEPLATE COMPONENT TSSK1"/>
    <property type="match status" value="1"/>
</dbReference>
<dbReference type="NCBIfam" id="TIGR03353">
    <property type="entry name" value="VI_chp_4"/>
    <property type="match status" value="1"/>
</dbReference>
<reference evidence="2 3" key="2">
    <citation type="submission" date="2019-02" db="EMBL/GenBank/DDBJ databases">
        <title>Draft Genome Sequences of Six Type Strains of the Genus Massilia.</title>
        <authorList>
            <person name="Miess H."/>
            <person name="Frediansyhah A."/>
            <person name="Gross H."/>
        </authorList>
    </citation>
    <scope>NUCLEOTIDE SEQUENCE [LARGE SCALE GENOMIC DNA]</scope>
    <source>
        <strain evidence="2 3">DSM 17472</strain>
    </source>
</reference>
<keyword evidence="3" id="KW-1185">Reference proteome</keyword>
<dbReference type="Proteomes" id="UP000292307">
    <property type="component" value="Chromosome"/>
</dbReference>
<organism evidence="1 4">
    <name type="scientific">Pseudoduganella albidiflava</name>
    <dbReference type="NCBI Taxonomy" id="321983"/>
    <lineage>
        <taxon>Bacteria</taxon>
        <taxon>Pseudomonadati</taxon>
        <taxon>Pseudomonadota</taxon>
        <taxon>Betaproteobacteria</taxon>
        <taxon>Burkholderiales</taxon>
        <taxon>Oxalobacteraceae</taxon>
        <taxon>Telluria group</taxon>
        <taxon>Pseudoduganella</taxon>
    </lineage>
</organism>
<proteinExistence type="predicted"/>
<dbReference type="AlphaFoldDB" id="A0A411WX09"/>
<dbReference type="RefSeq" id="WP_131145422.1">
    <property type="nucleotide sequence ID" value="NZ_BMWV01000003.1"/>
</dbReference>
<evidence type="ECO:0000313" key="3">
    <source>
        <dbReference type="Proteomes" id="UP000292307"/>
    </source>
</evidence>
<dbReference type="PANTHER" id="PTHR35566">
    <property type="entry name" value="BLR3599 PROTEIN"/>
    <property type="match status" value="1"/>
</dbReference>
<dbReference type="Proteomes" id="UP000628442">
    <property type="component" value="Unassembled WGS sequence"/>
</dbReference>
<name>A0A411WX09_9BURK</name>
<reference evidence="1" key="1">
    <citation type="journal article" date="2014" name="Int. J. Syst. Evol. Microbiol.">
        <title>Complete genome sequence of Corynebacterium casei LMG S-19264T (=DSM 44701T), isolated from a smear-ripened cheese.</title>
        <authorList>
            <consortium name="US DOE Joint Genome Institute (JGI-PGF)"/>
            <person name="Walter F."/>
            <person name="Albersmeier A."/>
            <person name="Kalinowski J."/>
            <person name="Ruckert C."/>
        </authorList>
    </citation>
    <scope>NUCLEOTIDE SEQUENCE</scope>
    <source>
        <strain evidence="1">KCTC 12343</strain>
    </source>
</reference>
<reference evidence="1" key="3">
    <citation type="submission" date="2022-12" db="EMBL/GenBank/DDBJ databases">
        <authorList>
            <person name="Sun Q."/>
            <person name="Kim S."/>
        </authorList>
    </citation>
    <scope>NUCLEOTIDE SEQUENCE</scope>
    <source>
        <strain evidence="1">KCTC 12343</strain>
    </source>
</reference>
<accession>A0A411WX09</accession>
<dbReference type="Pfam" id="PF05936">
    <property type="entry name" value="T6SS_VasE"/>
    <property type="match status" value="1"/>
</dbReference>